<organism evidence="2 4">
    <name type="scientific">Metarhizium rileyi (strain RCEF 4871)</name>
    <name type="common">Nomuraea rileyi</name>
    <dbReference type="NCBI Taxonomy" id="1649241"/>
    <lineage>
        <taxon>Eukaryota</taxon>
        <taxon>Fungi</taxon>
        <taxon>Dikarya</taxon>
        <taxon>Ascomycota</taxon>
        <taxon>Pezizomycotina</taxon>
        <taxon>Sordariomycetes</taxon>
        <taxon>Hypocreomycetidae</taxon>
        <taxon>Hypocreales</taxon>
        <taxon>Clavicipitaceae</taxon>
        <taxon>Metarhizium</taxon>
    </lineage>
</organism>
<feature type="region of interest" description="Disordered" evidence="1">
    <location>
        <begin position="1"/>
        <end position="60"/>
    </location>
</feature>
<evidence type="ECO:0000313" key="4">
    <source>
        <dbReference type="Proteomes" id="UP000243498"/>
    </source>
</evidence>
<dbReference type="OMA" id="SSWLQQW"/>
<sequence length="312" mass="33992">MADSKENTVTKGEKGHSQRQPPPDWPEAHSTETDGKNSKTANHKDKGKNTGSMADRIQSSGRAMIQGAISDKGLPAVSLSQKGGGESSASANFVMHQTISESEQQEDRKASANMTQESFRLELGPQVSSDAFEAFAAGKTEKFDSYTTGILDAPEKDKSAMAQEALDGLDVVDLLSQPEIGHSHISEEPEEMTPTEVARLRAALFESGSSWPFWDQVLNFNPDFVARAAGSGENAHVYMGTTDAELAQSTWLRQWNNVLSSYTDEVWGDLSTLAMEAKQELQQCSHTQEMLGASTTALKRLRLILNHVRGKC</sequence>
<dbReference type="EMBL" id="SBHS01000014">
    <property type="protein sequence ID" value="TWU73974.1"/>
    <property type="molecule type" value="Genomic_DNA"/>
</dbReference>
<reference evidence="5" key="2">
    <citation type="submission" date="2018-12" db="EMBL/GenBank/DDBJ databases">
        <title>The complete genome of Metarhizium rileyi, a key fungal pathogen of Lepidoptera.</title>
        <authorList>
            <person name="Binneck E."/>
            <person name="Lastra C.C.L."/>
            <person name="Sosa-Gomez D.R."/>
        </authorList>
    </citation>
    <scope>NUCLEOTIDE SEQUENCE [LARGE SCALE GENOMIC DNA]</scope>
    <source>
        <strain evidence="5">Cep018-CH2</strain>
    </source>
</reference>
<feature type="compositionally biased region" description="Basic and acidic residues" evidence="1">
    <location>
        <begin position="1"/>
        <end position="16"/>
    </location>
</feature>
<dbReference type="EMBL" id="AZHC01000023">
    <property type="protein sequence ID" value="OAA39157.1"/>
    <property type="molecule type" value="Genomic_DNA"/>
</dbReference>
<reference evidence="2 4" key="1">
    <citation type="journal article" date="2016" name="Genome Biol. Evol.">
        <title>Divergent and convergent evolution of fungal pathogenicity.</title>
        <authorList>
            <person name="Shang Y."/>
            <person name="Xiao G."/>
            <person name="Zheng P."/>
            <person name="Cen K."/>
            <person name="Zhan S."/>
            <person name="Wang C."/>
        </authorList>
    </citation>
    <scope>NUCLEOTIDE SEQUENCE [LARGE SCALE GENOMIC DNA]</scope>
    <source>
        <strain evidence="2 4">RCEF 4871</strain>
    </source>
</reference>
<dbReference type="AlphaFoldDB" id="A0A167AQ29"/>
<feature type="compositionally biased region" description="Polar residues" evidence="1">
    <location>
        <begin position="49"/>
        <end position="60"/>
    </location>
</feature>
<accession>A0A5C6G908</accession>
<evidence type="ECO:0000313" key="3">
    <source>
        <dbReference type="EMBL" id="TWU73974.1"/>
    </source>
</evidence>
<accession>A0A167AQ29</accession>
<gene>
    <name evidence="3" type="ORF">ED733_005282</name>
    <name evidence="2" type="ORF">NOR_06417</name>
</gene>
<reference evidence="3" key="3">
    <citation type="journal article" date="2019" name="Microbiol. Resour. Announc.">
        <title>Genome Sequence of Metarhizium rileyi, a Microbial Control Agent for Lepidoptera.</title>
        <authorList>
            <person name="Binneck E."/>
            <person name="Lastra C.C.L."/>
            <person name="Sosa-Gomez D.R."/>
        </authorList>
    </citation>
    <scope>NUCLEOTIDE SEQUENCE</scope>
    <source>
        <strain evidence="3">Cep018-CH2</strain>
    </source>
</reference>
<evidence type="ECO:0000256" key="1">
    <source>
        <dbReference type="SAM" id="MobiDB-lite"/>
    </source>
</evidence>
<feature type="compositionally biased region" description="Basic and acidic residues" evidence="1">
    <location>
        <begin position="26"/>
        <end position="48"/>
    </location>
</feature>
<dbReference type="Proteomes" id="UP000317257">
    <property type="component" value="Unassembled WGS sequence"/>
</dbReference>
<evidence type="ECO:0000313" key="5">
    <source>
        <dbReference type="Proteomes" id="UP000317257"/>
    </source>
</evidence>
<dbReference type="STRING" id="1081105.A0A167AQ29"/>
<dbReference type="OrthoDB" id="5337545at2759"/>
<keyword evidence="4" id="KW-1185">Reference proteome</keyword>
<dbReference type="Proteomes" id="UP000243498">
    <property type="component" value="Unassembled WGS sequence"/>
</dbReference>
<comment type="caution">
    <text evidence="2">The sequence shown here is derived from an EMBL/GenBank/DDBJ whole genome shotgun (WGS) entry which is preliminary data.</text>
</comment>
<evidence type="ECO:0000313" key="2">
    <source>
        <dbReference type="EMBL" id="OAA39157.1"/>
    </source>
</evidence>
<name>A0A167AQ29_METRR</name>
<proteinExistence type="predicted"/>
<protein>
    <submittedName>
        <fullName evidence="2">Uncharacterized protein</fullName>
    </submittedName>
</protein>